<dbReference type="Proteomes" id="UP000095143">
    <property type="component" value="Unassembled WGS sequence"/>
</dbReference>
<organism evidence="1 2">
    <name type="scientific">Pseudomonas graminis</name>
    <dbReference type="NCBI Taxonomy" id="158627"/>
    <lineage>
        <taxon>Bacteria</taxon>
        <taxon>Pseudomonadati</taxon>
        <taxon>Pseudomonadota</taxon>
        <taxon>Gammaproteobacteria</taxon>
        <taxon>Pseudomonadales</taxon>
        <taxon>Pseudomonadaceae</taxon>
        <taxon>Pseudomonas</taxon>
    </lineage>
</organism>
<gene>
    <name evidence="1" type="ORF">BBI10_10175</name>
</gene>
<accession>A0A1C2E4I2</accession>
<comment type="caution">
    <text evidence="1">The sequence shown here is derived from an EMBL/GenBank/DDBJ whole genome shotgun (WGS) entry which is preliminary data.</text>
</comment>
<sequence>MRSLVKRLTLLACSAWRSRHAKQLWPAGEGGAREGATTKLEADSSLVAIYREALGVDPFVLLQKQ</sequence>
<reference evidence="1 2" key="1">
    <citation type="submission" date="2016-08" db="EMBL/GenBank/DDBJ databases">
        <title>Whole genome sequence of Pseudomonas graminis strain UASWS1507, a potential biological control agent for agriculture.</title>
        <authorList>
            <person name="Crovadore J."/>
            <person name="Calmin G."/>
            <person name="Chablais R."/>
            <person name="Cochard B."/>
            <person name="Lefort F."/>
        </authorList>
    </citation>
    <scope>NUCLEOTIDE SEQUENCE [LARGE SCALE GENOMIC DNA]</scope>
    <source>
        <strain evidence="1 2">UASWS1507</strain>
    </source>
</reference>
<protein>
    <submittedName>
        <fullName evidence="1">Uncharacterized protein</fullName>
    </submittedName>
</protein>
<evidence type="ECO:0000313" key="2">
    <source>
        <dbReference type="Proteomes" id="UP000095143"/>
    </source>
</evidence>
<proteinExistence type="predicted"/>
<evidence type="ECO:0000313" key="1">
    <source>
        <dbReference type="EMBL" id="OCX21921.1"/>
    </source>
</evidence>
<name>A0A1C2E4I2_9PSED</name>
<dbReference type="AlphaFoldDB" id="A0A1C2E4I2"/>
<dbReference type="EMBL" id="MDEN01000060">
    <property type="protein sequence ID" value="OCX21921.1"/>
    <property type="molecule type" value="Genomic_DNA"/>
</dbReference>